<protein>
    <recommendedName>
        <fullName evidence="2">F-box domain-containing protein</fullName>
    </recommendedName>
</protein>
<feature type="region of interest" description="Disordered" evidence="1">
    <location>
        <begin position="482"/>
        <end position="501"/>
    </location>
</feature>
<feature type="domain" description="F-box" evidence="2">
    <location>
        <begin position="2"/>
        <end position="48"/>
    </location>
</feature>
<dbReference type="AlphaFoldDB" id="A0A6A6ILD5"/>
<keyword evidence="4" id="KW-1185">Reference proteome</keyword>
<dbReference type="InterPro" id="IPR001810">
    <property type="entry name" value="F-box_dom"/>
</dbReference>
<name>A0A6A6ILD5_9PLEO</name>
<reference evidence="3" key="1">
    <citation type="journal article" date="2020" name="Stud. Mycol.">
        <title>101 Dothideomycetes genomes: a test case for predicting lifestyles and emergence of pathogens.</title>
        <authorList>
            <person name="Haridas S."/>
            <person name="Albert R."/>
            <person name="Binder M."/>
            <person name="Bloem J."/>
            <person name="Labutti K."/>
            <person name="Salamov A."/>
            <person name="Andreopoulos B."/>
            <person name="Baker S."/>
            <person name="Barry K."/>
            <person name="Bills G."/>
            <person name="Bluhm B."/>
            <person name="Cannon C."/>
            <person name="Castanera R."/>
            <person name="Culley D."/>
            <person name="Daum C."/>
            <person name="Ezra D."/>
            <person name="Gonzalez J."/>
            <person name="Henrissat B."/>
            <person name="Kuo A."/>
            <person name="Liang C."/>
            <person name="Lipzen A."/>
            <person name="Lutzoni F."/>
            <person name="Magnuson J."/>
            <person name="Mondo S."/>
            <person name="Nolan M."/>
            <person name="Ohm R."/>
            <person name="Pangilinan J."/>
            <person name="Park H.-J."/>
            <person name="Ramirez L."/>
            <person name="Alfaro M."/>
            <person name="Sun H."/>
            <person name="Tritt A."/>
            <person name="Yoshinaga Y."/>
            <person name="Zwiers L.-H."/>
            <person name="Turgeon B."/>
            <person name="Goodwin S."/>
            <person name="Spatafora J."/>
            <person name="Crous P."/>
            <person name="Grigoriev I."/>
        </authorList>
    </citation>
    <scope>NUCLEOTIDE SEQUENCE</scope>
    <source>
        <strain evidence="3">CBS 122368</strain>
    </source>
</reference>
<feature type="compositionally biased region" description="Polar residues" evidence="1">
    <location>
        <begin position="610"/>
        <end position="628"/>
    </location>
</feature>
<evidence type="ECO:0000259" key="2">
    <source>
        <dbReference type="PROSITE" id="PS50181"/>
    </source>
</evidence>
<evidence type="ECO:0000313" key="3">
    <source>
        <dbReference type="EMBL" id="KAF2250878.1"/>
    </source>
</evidence>
<accession>A0A6A6ILD5</accession>
<feature type="region of interest" description="Disordered" evidence="1">
    <location>
        <begin position="585"/>
        <end position="628"/>
    </location>
</feature>
<dbReference type="RefSeq" id="XP_033685882.1">
    <property type="nucleotide sequence ID" value="XM_033821392.1"/>
</dbReference>
<feature type="compositionally biased region" description="Basic and acidic residues" evidence="1">
    <location>
        <begin position="592"/>
        <end position="602"/>
    </location>
</feature>
<dbReference type="GeneID" id="54574722"/>
<dbReference type="OrthoDB" id="5359231at2759"/>
<dbReference type="SMART" id="SM00256">
    <property type="entry name" value="FBOX"/>
    <property type="match status" value="1"/>
</dbReference>
<dbReference type="InterPro" id="IPR036047">
    <property type="entry name" value="F-box-like_dom_sf"/>
</dbReference>
<evidence type="ECO:0000313" key="4">
    <source>
        <dbReference type="Proteomes" id="UP000800094"/>
    </source>
</evidence>
<dbReference type="Proteomes" id="UP000800094">
    <property type="component" value="Unassembled WGS sequence"/>
</dbReference>
<dbReference type="EMBL" id="ML987193">
    <property type="protein sequence ID" value="KAF2250878.1"/>
    <property type="molecule type" value="Genomic_DNA"/>
</dbReference>
<organism evidence="3 4">
    <name type="scientific">Trematosphaeria pertusa</name>
    <dbReference type="NCBI Taxonomy" id="390896"/>
    <lineage>
        <taxon>Eukaryota</taxon>
        <taxon>Fungi</taxon>
        <taxon>Dikarya</taxon>
        <taxon>Ascomycota</taxon>
        <taxon>Pezizomycotina</taxon>
        <taxon>Dothideomycetes</taxon>
        <taxon>Pleosporomycetidae</taxon>
        <taxon>Pleosporales</taxon>
        <taxon>Massarineae</taxon>
        <taxon>Trematosphaeriaceae</taxon>
        <taxon>Trematosphaeria</taxon>
    </lineage>
</organism>
<gene>
    <name evidence="3" type="ORF">BU26DRAFT_272219</name>
</gene>
<dbReference type="PROSITE" id="PS50181">
    <property type="entry name" value="FBOX"/>
    <property type="match status" value="1"/>
</dbReference>
<dbReference type="SUPFAM" id="SSF81383">
    <property type="entry name" value="F-box domain"/>
    <property type="match status" value="1"/>
</dbReference>
<proteinExistence type="predicted"/>
<sequence>MPITLDGLPFDILFYITAHLQFDDIINLGHTCRLLKSLLHESTLCRRTIEANFPHSKEARLAQDQEITYCDALSSIHDRREAFSNARPFSARIIGQGNSFCYRQGVLCILEGSSIRISDVHASSAFFEVDLSPFINTVPEASTSPSEPKISLLHYNDEIVTVHYEKKARPNNGRIFVISTKLNPPGGKRVIKEIQLESSYKLFARHTASYLYYGTYTGMGEHGHHEWEIRGVSLDRRHPLKGCARPLQLEEFFGTDVGSTIAFEVHNGYFYAVSNQTSFEVEELDWTSFYHCVRFPLDRPKRDFMDINKKVYRRQHAEGPIHDSWTDLTIQFDECTDEPMIVESRREWQKGSSRQLRTFYISDFDCPEKCDSAMPSADGSPAMGASDAPLLPEDDPFTELLDSTNRPNYAPTKPRFNWNFHPEFPSDCGTTRSFILARTKFRAYNYACSSFLDLVEDERCCNNPATPPCLRIRIGSRRVAPFDWTPADKTPPPKDKSLSPLTAEDDVVYRHSSINMWPPPASRCPCSKRLHQILNPPLPTGPAYNRSITGVLDERSLVYMIRSGRSYGSNDDNALGPIVMISFNRGPLPPKPNDKSPDHEEKMEDEFNPSHWQWTPGLSTACKSGTCR</sequence>
<evidence type="ECO:0000256" key="1">
    <source>
        <dbReference type="SAM" id="MobiDB-lite"/>
    </source>
</evidence>